<keyword evidence="2" id="KW-0472">Membrane</keyword>
<feature type="region of interest" description="Disordered" evidence="1">
    <location>
        <begin position="901"/>
        <end position="935"/>
    </location>
</feature>
<feature type="region of interest" description="Disordered" evidence="1">
    <location>
        <begin position="291"/>
        <end position="315"/>
    </location>
</feature>
<comment type="caution">
    <text evidence="3">The sequence shown here is derived from an EMBL/GenBank/DDBJ whole genome shotgun (WGS) entry which is preliminary data.</text>
</comment>
<feature type="transmembrane region" description="Helical" evidence="2">
    <location>
        <begin position="154"/>
        <end position="177"/>
    </location>
</feature>
<proteinExistence type="predicted"/>
<feature type="compositionally biased region" description="Basic residues" evidence="1">
    <location>
        <begin position="1066"/>
        <end position="1079"/>
    </location>
</feature>
<dbReference type="AlphaFoldDB" id="A0AAD1XC84"/>
<feature type="region of interest" description="Disordered" evidence="1">
    <location>
        <begin position="1019"/>
        <end position="1089"/>
    </location>
</feature>
<feature type="transmembrane region" description="Helical" evidence="2">
    <location>
        <begin position="375"/>
        <end position="408"/>
    </location>
</feature>
<evidence type="ECO:0000313" key="3">
    <source>
        <dbReference type="EMBL" id="CAI2368980.1"/>
    </source>
</evidence>
<evidence type="ECO:0000256" key="2">
    <source>
        <dbReference type="SAM" id="Phobius"/>
    </source>
</evidence>
<feature type="compositionally biased region" description="Low complexity" evidence="1">
    <location>
        <begin position="1053"/>
        <end position="1065"/>
    </location>
</feature>
<keyword evidence="2" id="KW-0812">Transmembrane</keyword>
<feature type="transmembrane region" description="Helical" evidence="2">
    <location>
        <begin position="12"/>
        <end position="36"/>
    </location>
</feature>
<feature type="compositionally biased region" description="Basic residues" evidence="1">
    <location>
        <begin position="742"/>
        <end position="759"/>
    </location>
</feature>
<feature type="compositionally biased region" description="Basic and acidic residues" evidence="1">
    <location>
        <begin position="925"/>
        <end position="935"/>
    </location>
</feature>
<evidence type="ECO:0000256" key="1">
    <source>
        <dbReference type="SAM" id="MobiDB-lite"/>
    </source>
</evidence>
<protein>
    <submittedName>
        <fullName evidence="3">Uncharacterized protein</fullName>
    </submittedName>
</protein>
<evidence type="ECO:0000313" key="4">
    <source>
        <dbReference type="Proteomes" id="UP001295684"/>
    </source>
</evidence>
<keyword evidence="2" id="KW-1133">Transmembrane helix</keyword>
<keyword evidence="4" id="KW-1185">Reference proteome</keyword>
<feature type="compositionally biased region" description="Basic and acidic residues" evidence="1">
    <location>
        <begin position="480"/>
        <end position="492"/>
    </location>
</feature>
<feature type="compositionally biased region" description="Basic and acidic residues" evidence="1">
    <location>
        <begin position="711"/>
        <end position="724"/>
    </location>
</feature>
<reference evidence="3" key="1">
    <citation type="submission" date="2023-07" db="EMBL/GenBank/DDBJ databases">
        <authorList>
            <consortium name="AG Swart"/>
            <person name="Singh M."/>
            <person name="Singh A."/>
            <person name="Seah K."/>
            <person name="Emmerich C."/>
        </authorList>
    </citation>
    <scope>NUCLEOTIDE SEQUENCE</scope>
    <source>
        <strain evidence="3">DP1</strain>
    </source>
</reference>
<gene>
    <name evidence="3" type="ORF">ECRASSUSDP1_LOCUS10276</name>
</gene>
<feature type="compositionally biased region" description="Polar residues" evidence="1">
    <location>
        <begin position="446"/>
        <end position="468"/>
    </location>
</feature>
<feature type="compositionally biased region" description="Basic and acidic residues" evidence="1">
    <location>
        <begin position="655"/>
        <end position="665"/>
    </location>
</feature>
<dbReference type="EMBL" id="CAMPGE010010124">
    <property type="protein sequence ID" value="CAI2368980.1"/>
    <property type="molecule type" value="Genomic_DNA"/>
</dbReference>
<feature type="transmembrane region" description="Helical" evidence="2">
    <location>
        <begin position="189"/>
        <end position="210"/>
    </location>
</feature>
<dbReference type="Proteomes" id="UP001295684">
    <property type="component" value="Unassembled WGS sequence"/>
</dbReference>
<sequence>MGDGNDVTNKSFVGILTILLALAILIAFVVFLVLNLRHWRTQTYKIRVIQRRADIRNKKKSLKNNDTVMVKDVTTTEFKQFVLNEMIKIVVKMNSLRFKTVYWITCDKYYHYAIWVYLELTKCCKKCRKKEENKEDGGEEHAKNFNLLKPLSRFYHFINITGIVCIWLIVNLIIAVLVKYEKANQGISFSTFLIGVILSTLFGHICIMVITKILHNLYMRNIEDAFSEKKPKISLKQKYNTDTQKSEITPILSNEYKDTENLETNTPFNNLDLQNKPSSAKLDTFRSTNSLNSRPLTSPHPHKIHPEASNRTQNPPISLSPHSLPYLGDTEVLTSESVQPNTLFNTTIFVSLLGVLAFITFFCCIYTYHKYSQSVILSCLVMVVISVVCEVVVVRPISCGVISLLIMVKRKVKSKEIMMREIDEVKEELGLRDDRGEKLEGEDSHSQNSLQSQPPNLQQDQRNPSLISDHSGPKSLSSSEESKIETKQQETQMIDHLKQEAHLEKASTVPHREKKRQSKSEAAKIARYNIKLLESIYQAYEPDKADNVVKIFRKGGVFSVEPIAEEDFEESFESSNHDLESQGTMEAAANLKGCLNGGVIEGRAVGNTVFASGKGDQGTLDGIKEENSQLFEDFDDEKRGKLDKKRGKLGENSNDDIKNSKEGQCDKTGFEIDNYDKAQELESIEKDTDFNALANDVMAGAAITQLIEEEKEGKATKNNNRYEESSSEFEDETFLGFDDQKKKRKRRRRKKKKPKFNPKIKRLEEIYDNPKDRAKGGISTQSRMNTTRMSFNRHIPVVLHRDVTRKLSDIFSPPGNTSTKNVGMKVGSKTGTSWAKKKELEKQPTTLTRKKKPTRKLSESSRDLKSRETLLNQQIANAEARRGRNIREDNFLRTSTHFGGEERVHTRRSSSSRGFSEIRKKLKRGSSDKKKAVSHHDFALESRKIRDKFRSTKRKKFIRRKACRSKSIIRFDGDSPYMEHLIDRYREYKPKEKKYRRPKSNASHGSLVKRLGEAYSDTRSFAGESRAGSRASKRPSRKGSNTRSLRRIGTFKSQKSVSSSSLHSVRSTRSRFKRRRPKRSQSSNDDSFLKMANLVKQRVLMNKIL</sequence>
<feature type="region of interest" description="Disordered" evidence="1">
    <location>
        <begin position="809"/>
        <end position="864"/>
    </location>
</feature>
<feature type="region of interest" description="Disordered" evidence="1">
    <location>
        <begin position="432"/>
        <end position="492"/>
    </location>
</feature>
<accession>A0AAD1XC84</accession>
<feature type="compositionally biased region" description="Basic and acidic residues" evidence="1">
    <location>
        <begin position="432"/>
        <end position="445"/>
    </location>
</feature>
<organism evidence="3 4">
    <name type="scientific">Euplotes crassus</name>
    <dbReference type="NCBI Taxonomy" id="5936"/>
    <lineage>
        <taxon>Eukaryota</taxon>
        <taxon>Sar</taxon>
        <taxon>Alveolata</taxon>
        <taxon>Ciliophora</taxon>
        <taxon>Intramacronucleata</taxon>
        <taxon>Spirotrichea</taxon>
        <taxon>Hypotrichia</taxon>
        <taxon>Euplotida</taxon>
        <taxon>Euplotidae</taxon>
        <taxon>Moneuplotes</taxon>
    </lineage>
</organism>
<feature type="region of interest" description="Disordered" evidence="1">
    <location>
        <begin position="615"/>
        <end position="665"/>
    </location>
</feature>
<feature type="transmembrane region" description="Helical" evidence="2">
    <location>
        <begin position="348"/>
        <end position="369"/>
    </location>
</feature>
<name>A0AAD1XC84_EUPCR</name>
<feature type="region of interest" description="Disordered" evidence="1">
    <location>
        <begin position="710"/>
        <end position="759"/>
    </location>
</feature>